<dbReference type="EMBL" id="JAADJZ010000015">
    <property type="protein sequence ID" value="KAF2869614.1"/>
    <property type="molecule type" value="Genomic_DNA"/>
</dbReference>
<gene>
    <name evidence="2" type="ORF">BDV95DRAFT_608456</name>
</gene>
<evidence type="ECO:0000313" key="3">
    <source>
        <dbReference type="Proteomes" id="UP000481861"/>
    </source>
</evidence>
<sequence length="138" mass="15427">MHLHILFTTLFFFLSTSILAVPVDPATIPTISPDTDSAPNPDADADTSKFFDFDCGRVTFANGVGRPLLGLSKGHCWAMSERQPVKVRVHEHCVCFFYVQGCNPNTGAFTFIGWGGRLDNTKPMQRPDITSYYCQNYR</sequence>
<dbReference type="Proteomes" id="UP000481861">
    <property type="component" value="Unassembled WGS sequence"/>
</dbReference>
<feature type="signal peptide" evidence="1">
    <location>
        <begin position="1"/>
        <end position="20"/>
    </location>
</feature>
<proteinExistence type="predicted"/>
<dbReference type="AlphaFoldDB" id="A0A7C8I347"/>
<protein>
    <submittedName>
        <fullName evidence="2">Uncharacterized protein</fullName>
    </submittedName>
</protein>
<keyword evidence="3" id="KW-1185">Reference proteome</keyword>
<accession>A0A7C8I347</accession>
<keyword evidence="1" id="KW-0732">Signal</keyword>
<feature type="chain" id="PRO_5028863596" evidence="1">
    <location>
        <begin position="21"/>
        <end position="138"/>
    </location>
</feature>
<name>A0A7C8I347_9PLEO</name>
<comment type="caution">
    <text evidence="2">The sequence shown here is derived from an EMBL/GenBank/DDBJ whole genome shotgun (WGS) entry which is preliminary data.</text>
</comment>
<evidence type="ECO:0000313" key="2">
    <source>
        <dbReference type="EMBL" id="KAF2869614.1"/>
    </source>
</evidence>
<organism evidence="2 3">
    <name type="scientific">Massariosphaeria phaeospora</name>
    <dbReference type="NCBI Taxonomy" id="100035"/>
    <lineage>
        <taxon>Eukaryota</taxon>
        <taxon>Fungi</taxon>
        <taxon>Dikarya</taxon>
        <taxon>Ascomycota</taxon>
        <taxon>Pezizomycotina</taxon>
        <taxon>Dothideomycetes</taxon>
        <taxon>Pleosporomycetidae</taxon>
        <taxon>Pleosporales</taxon>
        <taxon>Pleosporales incertae sedis</taxon>
        <taxon>Massariosphaeria</taxon>
    </lineage>
</organism>
<evidence type="ECO:0000256" key="1">
    <source>
        <dbReference type="SAM" id="SignalP"/>
    </source>
</evidence>
<reference evidence="2 3" key="1">
    <citation type="submission" date="2020-01" db="EMBL/GenBank/DDBJ databases">
        <authorList>
            <consortium name="DOE Joint Genome Institute"/>
            <person name="Haridas S."/>
            <person name="Albert R."/>
            <person name="Binder M."/>
            <person name="Bloem J."/>
            <person name="Labutti K."/>
            <person name="Salamov A."/>
            <person name="Andreopoulos B."/>
            <person name="Baker S.E."/>
            <person name="Barry K."/>
            <person name="Bills G."/>
            <person name="Bluhm B.H."/>
            <person name="Cannon C."/>
            <person name="Castanera R."/>
            <person name="Culley D.E."/>
            <person name="Daum C."/>
            <person name="Ezra D."/>
            <person name="Gonzalez J.B."/>
            <person name="Henrissat B."/>
            <person name="Kuo A."/>
            <person name="Liang C."/>
            <person name="Lipzen A."/>
            <person name="Lutzoni F."/>
            <person name="Magnuson J."/>
            <person name="Mondo S."/>
            <person name="Nolan M."/>
            <person name="Ohm R."/>
            <person name="Pangilinan J."/>
            <person name="Park H.-J.H."/>
            <person name="Ramirez L."/>
            <person name="Alfaro M."/>
            <person name="Sun H."/>
            <person name="Tritt A."/>
            <person name="Yoshinaga Y."/>
            <person name="Zwiers L.-H.L."/>
            <person name="Turgeon B.G."/>
            <person name="Goodwin S.B."/>
            <person name="Spatafora J.W."/>
            <person name="Crous P.W."/>
            <person name="Grigoriev I.V."/>
        </authorList>
    </citation>
    <scope>NUCLEOTIDE SEQUENCE [LARGE SCALE GENOMIC DNA]</scope>
    <source>
        <strain evidence="2 3">CBS 611.86</strain>
    </source>
</reference>